<dbReference type="InterPro" id="IPR024981">
    <property type="entry name" value="DUF3887"/>
</dbReference>
<sequence length="260" mass="28410">MEAHDTQACRHCGKALQPRSGQGRKREYCDSTCRSAARRTRDRREHVKENLTPLPRQGHIYEATETPAATGLEEAARRLMEQLSTTSTPLDAVAAVRDLARLVDHAMRAEVARARTAGHTWQEIGDVLGSSRQAAFQRFSRPLDPRTGTPMTEKIMPDASDRAAALIADLIETRWEDACRDFDETMAADLGPARLAAVWAQVIGTVGGYEGMGEPAVHQAGDHTVVNVPLSFEAGDLAARVSYDRDGKVSGFYLTPPSTL</sequence>
<feature type="domain" description="DUF3887" evidence="1">
    <location>
        <begin position="163"/>
        <end position="252"/>
    </location>
</feature>
<evidence type="ECO:0000259" key="1">
    <source>
        <dbReference type="Pfam" id="PF13026"/>
    </source>
</evidence>
<dbReference type="AlphaFoldDB" id="A0A4R4N167"/>
<dbReference type="Gene3D" id="3.10.450.590">
    <property type="match status" value="1"/>
</dbReference>
<comment type="caution">
    <text evidence="2">The sequence shown here is derived from an EMBL/GenBank/DDBJ whole genome shotgun (WGS) entry which is preliminary data.</text>
</comment>
<organism evidence="2 3">
    <name type="scientific">Nonomuraea longispora</name>
    <dbReference type="NCBI Taxonomy" id="1848320"/>
    <lineage>
        <taxon>Bacteria</taxon>
        <taxon>Bacillati</taxon>
        <taxon>Actinomycetota</taxon>
        <taxon>Actinomycetes</taxon>
        <taxon>Streptosporangiales</taxon>
        <taxon>Streptosporangiaceae</taxon>
        <taxon>Nonomuraea</taxon>
    </lineage>
</organism>
<proteinExistence type="predicted"/>
<gene>
    <name evidence="2" type="ORF">E1267_31625</name>
</gene>
<keyword evidence="3" id="KW-1185">Reference proteome</keyword>
<evidence type="ECO:0000313" key="2">
    <source>
        <dbReference type="EMBL" id="TDC01544.1"/>
    </source>
</evidence>
<dbReference type="Pfam" id="PF13026">
    <property type="entry name" value="DUF3887"/>
    <property type="match status" value="1"/>
</dbReference>
<dbReference type="EMBL" id="SMJZ01000156">
    <property type="protein sequence ID" value="TDC01544.1"/>
    <property type="molecule type" value="Genomic_DNA"/>
</dbReference>
<evidence type="ECO:0000313" key="3">
    <source>
        <dbReference type="Proteomes" id="UP000295157"/>
    </source>
</evidence>
<protein>
    <submittedName>
        <fullName evidence="2">DUF3887 domain-containing protein</fullName>
    </submittedName>
</protein>
<dbReference type="Proteomes" id="UP000295157">
    <property type="component" value="Unassembled WGS sequence"/>
</dbReference>
<dbReference type="OrthoDB" id="3579809at2"/>
<accession>A0A4R4N167</accession>
<name>A0A4R4N167_9ACTN</name>
<reference evidence="2 3" key="1">
    <citation type="submission" date="2019-02" db="EMBL/GenBank/DDBJ databases">
        <title>Draft genome sequences of novel Actinobacteria.</title>
        <authorList>
            <person name="Sahin N."/>
            <person name="Ay H."/>
            <person name="Saygin H."/>
        </authorList>
    </citation>
    <scope>NUCLEOTIDE SEQUENCE [LARGE SCALE GENOMIC DNA]</scope>
    <source>
        <strain evidence="2 3">KC201</strain>
    </source>
</reference>